<evidence type="ECO:0000313" key="12">
    <source>
        <dbReference type="Proteomes" id="UP000069940"/>
    </source>
</evidence>
<evidence type="ECO:0000256" key="7">
    <source>
        <dbReference type="ARBA" id="ARBA00022918"/>
    </source>
</evidence>
<keyword evidence="2" id="KW-0808">Transferase</keyword>
<dbReference type="SUPFAM" id="SSF53098">
    <property type="entry name" value="Ribonuclease H-like"/>
    <property type="match status" value="1"/>
</dbReference>
<dbReference type="Pfam" id="PF17917">
    <property type="entry name" value="RT_RNaseH"/>
    <property type="match status" value="1"/>
</dbReference>
<evidence type="ECO:0000256" key="6">
    <source>
        <dbReference type="ARBA" id="ARBA00022801"/>
    </source>
</evidence>
<evidence type="ECO:0000256" key="3">
    <source>
        <dbReference type="ARBA" id="ARBA00022695"/>
    </source>
</evidence>
<dbReference type="Gene3D" id="3.30.70.270">
    <property type="match status" value="2"/>
</dbReference>
<evidence type="ECO:0000256" key="1">
    <source>
        <dbReference type="ARBA" id="ARBA00012493"/>
    </source>
</evidence>
<dbReference type="InterPro" id="IPR050951">
    <property type="entry name" value="Retrovirus_Pol_polyprotein"/>
</dbReference>
<dbReference type="InterPro" id="IPR055510">
    <property type="entry name" value="DUF7083"/>
</dbReference>
<dbReference type="RefSeq" id="XP_062712524.1">
    <property type="nucleotide sequence ID" value="XM_062856540.1"/>
</dbReference>
<accession>A0ABM1ZSN7</accession>
<dbReference type="Proteomes" id="UP000069940">
    <property type="component" value="Unassembled WGS sequence"/>
</dbReference>
<dbReference type="EC" id="2.7.7.49" evidence="1"/>
<dbReference type="InterPro" id="IPR034128">
    <property type="entry name" value="K02A2.6-like"/>
</dbReference>
<keyword evidence="4" id="KW-0540">Nuclease</keyword>
<dbReference type="PROSITE" id="PS50878">
    <property type="entry name" value="RT_POL"/>
    <property type="match status" value="1"/>
</dbReference>
<dbReference type="Gene3D" id="3.30.420.10">
    <property type="entry name" value="Ribonuclease H-like superfamily/Ribonuclease H"/>
    <property type="match status" value="1"/>
</dbReference>
<dbReference type="InterPro" id="IPR000477">
    <property type="entry name" value="RT_dom"/>
</dbReference>
<feature type="domain" description="Integrase catalytic" evidence="10">
    <location>
        <begin position="1078"/>
        <end position="1230"/>
    </location>
</feature>
<evidence type="ECO:0000259" key="9">
    <source>
        <dbReference type="PROSITE" id="PS50878"/>
    </source>
</evidence>
<dbReference type="SUPFAM" id="SSF50630">
    <property type="entry name" value="Acid proteases"/>
    <property type="match status" value="1"/>
</dbReference>
<proteinExistence type="predicted"/>
<name>A0ABM1ZSN7_AEDAL</name>
<evidence type="ECO:0000256" key="4">
    <source>
        <dbReference type="ARBA" id="ARBA00022722"/>
    </source>
</evidence>
<keyword evidence="6" id="KW-0378">Hydrolase</keyword>
<evidence type="ECO:0000256" key="8">
    <source>
        <dbReference type="SAM" id="MobiDB-lite"/>
    </source>
</evidence>
<reference evidence="12" key="1">
    <citation type="journal article" date="2015" name="Proc. Natl. Acad. Sci. U.S.A.">
        <title>Genome sequence of the Asian Tiger mosquito, Aedes albopictus, reveals insights into its biology, genetics, and evolution.</title>
        <authorList>
            <person name="Chen X.G."/>
            <person name="Jiang X."/>
            <person name="Gu J."/>
            <person name="Xu M."/>
            <person name="Wu Y."/>
            <person name="Deng Y."/>
            <person name="Zhang C."/>
            <person name="Bonizzoni M."/>
            <person name="Dermauw W."/>
            <person name="Vontas J."/>
            <person name="Armbruster P."/>
            <person name="Huang X."/>
            <person name="Yang Y."/>
            <person name="Zhang H."/>
            <person name="He W."/>
            <person name="Peng H."/>
            <person name="Liu Y."/>
            <person name="Wu K."/>
            <person name="Chen J."/>
            <person name="Lirakis M."/>
            <person name="Topalis P."/>
            <person name="Van Leeuwen T."/>
            <person name="Hall A.B."/>
            <person name="Jiang X."/>
            <person name="Thorpe C."/>
            <person name="Mueller R.L."/>
            <person name="Sun C."/>
            <person name="Waterhouse R.M."/>
            <person name="Yan G."/>
            <person name="Tu Z.J."/>
            <person name="Fang X."/>
            <person name="James A.A."/>
        </authorList>
    </citation>
    <scope>NUCLEOTIDE SEQUENCE [LARGE SCALE GENOMIC DNA]</scope>
    <source>
        <strain evidence="12">Foshan</strain>
    </source>
</reference>
<dbReference type="Pfam" id="PF17921">
    <property type="entry name" value="Integrase_H2C2"/>
    <property type="match status" value="1"/>
</dbReference>
<dbReference type="InterPro" id="IPR012337">
    <property type="entry name" value="RNaseH-like_sf"/>
</dbReference>
<dbReference type="InterPro" id="IPR041588">
    <property type="entry name" value="Integrase_H2C2"/>
</dbReference>
<dbReference type="Pfam" id="PF00665">
    <property type="entry name" value="rve"/>
    <property type="match status" value="1"/>
</dbReference>
<dbReference type="CDD" id="cd09274">
    <property type="entry name" value="RNase_HI_RT_Ty3"/>
    <property type="match status" value="1"/>
</dbReference>
<evidence type="ECO:0000256" key="2">
    <source>
        <dbReference type="ARBA" id="ARBA00022679"/>
    </source>
</evidence>
<feature type="region of interest" description="Disordered" evidence="8">
    <location>
        <begin position="253"/>
        <end position="278"/>
    </location>
</feature>
<evidence type="ECO:0000259" key="10">
    <source>
        <dbReference type="PROSITE" id="PS50994"/>
    </source>
</evidence>
<protein>
    <recommendedName>
        <fullName evidence="1">RNA-directed DNA polymerase</fullName>
        <ecNumber evidence="1">2.7.7.49</ecNumber>
    </recommendedName>
</protein>
<organism evidence="11 12">
    <name type="scientific">Aedes albopictus</name>
    <name type="common">Asian tiger mosquito</name>
    <name type="synonym">Stegomyia albopicta</name>
    <dbReference type="NCBI Taxonomy" id="7160"/>
    <lineage>
        <taxon>Eukaryota</taxon>
        <taxon>Metazoa</taxon>
        <taxon>Ecdysozoa</taxon>
        <taxon>Arthropoda</taxon>
        <taxon>Hexapoda</taxon>
        <taxon>Insecta</taxon>
        <taxon>Pterygota</taxon>
        <taxon>Neoptera</taxon>
        <taxon>Endopterygota</taxon>
        <taxon>Diptera</taxon>
        <taxon>Nematocera</taxon>
        <taxon>Culicoidea</taxon>
        <taxon>Culicidae</taxon>
        <taxon>Culicinae</taxon>
        <taxon>Aedini</taxon>
        <taxon>Aedes</taxon>
        <taxon>Stegomyia</taxon>
    </lineage>
</organism>
<dbReference type="PANTHER" id="PTHR37984:SF5">
    <property type="entry name" value="PROTEIN NYNRIN-LIKE"/>
    <property type="match status" value="1"/>
</dbReference>
<dbReference type="Gene3D" id="3.10.10.10">
    <property type="entry name" value="HIV Type 1 Reverse Transcriptase, subunit A, domain 1"/>
    <property type="match status" value="1"/>
</dbReference>
<dbReference type="InterPro" id="IPR041373">
    <property type="entry name" value="RT_RNaseH"/>
</dbReference>
<keyword evidence="12" id="KW-1185">Reference proteome</keyword>
<dbReference type="CDD" id="cd05484">
    <property type="entry name" value="retropepsin_like_LTR_2"/>
    <property type="match status" value="1"/>
</dbReference>
<evidence type="ECO:0000256" key="5">
    <source>
        <dbReference type="ARBA" id="ARBA00022759"/>
    </source>
</evidence>
<dbReference type="PROSITE" id="PS50994">
    <property type="entry name" value="INTEGRASE"/>
    <property type="match status" value="1"/>
</dbReference>
<dbReference type="Pfam" id="PF00078">
    <property type="entry name" value="RVT_1"/>
    <property type="match status" value="1"/>
</dbReference>
<dbReference type="InterPro" id="IPR021109">
    <property type="entry name" value="Peptidase_aspartic_dom_sf"/>
</dbReference>
<evidence type="ECO:0000313" key="11">
    <source>
        <dbReference type="EnsemblMetazoa" id="AALFPA23_021295.P31468"/>
    </source>
</evidence>
<feature type="region of interest" description="Disordered" evidence="8">
    <location>
        <begin position="1394"/>
        <end position="1416"/>
    </location>
</feature>
<dbReference type="GeneID" id="134289870"/>
<keyword evidence="3" id="KW-0548">Nucleotidyltransferase</keyword>
<dbReference type="InterPro" id="IPR001584">
    <property type="entry name" value="Integrase_cat-core"/>
</dbReference>
<feature type="domain" description="Reverse transcriptase" evidence="9">
    <location>
        <begin position="518"/>
        <end position="696"/>
    </location>
</feature>
<dbReference type="Pfam" id="PF23309">
    <property type="entry name" value="DUF7083"/>
    <property type="match status" value="1"/>
</dbReference>
<dbReference type="EnsemblMetazoa" id="AALFPA23_021295.R31468">
    <property type="protein sequence ID" value="AALFPA23_021295.P31468"/>
    <property type="gene ID" value="AALFPA23_021295"/>
</dbReference>
<dbReference type="InterPro" id="IPR043128">
    <property type="entry name" value="Rev_trsase/Diguanyl_cyclase"/>
</dbReference>
<dbReference type="InterPro" id="IPR043502">
    <property type="entry name" value="DNA/RNA_pol_sf"/>
</dbReference>
<dbReference type="Gene3D" id="1.10.340.70">
    <property type="match status" value="1"/>
</dbReference>
<keyword evidence="5" id="KW-0255">Endonuclease</keyword>
<reference evidence="11" key="2">
    <citation type="submission" date="2025-05" db="UniProtKB">
        <authorList>
            <consortium name="EnsemblMetazoa"/>
        </authorList>
    </citation>
    <scope>IDENTIFICATION</scope>
    <source>
        <strain evidence="11">Foshan</strain>
    </source>
</reference>
<dbReference type="SUPFAM" id="SSF56672">
    <property type="entry name" value="DNA/RNA polymerases"/>
    <property type="match status" value="1"/>
</dbReference>
<dbReference type="InterPro" id="IPR036397">
    <property type="entry name" value="RNaseH_sf"/>
</dbReference>
<feature type="compositionally biased region" description="Low complexity" evidence="8">
    <location>
        <begin position="264"/>
        <end position="278"/>
    </location>
</feature>
<sequence>MAPPGGDSETLMQQIVRQNQQMAEQNARLMVLLERFGIQEGSGSGRSSSNPEFIIESLASNIHEFSYDPDNGQVFDRWYRKYEDLFLKDGAKLDDAAKVRLLLRSLSVNVFDRYVNFVLPKHPREFTFEETVKKLKELFSIRISLFSKRYQCFQLTKNDADDYVTYAGKVNKACEDFELNKLTSDQFKSLVFICGLRSTKDADIRTRLLSKLETNADEDCKLESLITECQRLQNLKHDTAMVEQKHTSISSVCAVKQKKPQSNPSGPKTKPSGKSSTPKTPCWQCGGMHFVRDCSFSNHVCKDCKQTGHKEGYCGCYSAKTSTKKKKSKVNGVFAINQVSSESRRKFLTVNIDGSEVTLQFDTASDITIISRKIWNKCLGSPQLLPTTRAATTASGKPLQLLGELQSAITLGGVTKPGKLYVASNNLNLFGLEWIDLFGLWDKPLSAICNQVHADQPNAIQHYKARFPDVFRQGLGHCTKTKVRLFLKPGAMPVYKPKRPVPFTSVEKVDAELDRLQQLGIITPVDFSQWAAPIVVVKKPGGKIRICADYSTGLNAALESNNYPLPVPDDIFSKLNGCKYFSIIDLSDAYLQVEVDDDSKNLLTINTHRGLFRFNRLAPGVKSAPGAFQQLMNTMIADIQGVESFLDDLMVFSKTEKEHREILTALFQRLQEYGFILREEKCNLLQLQIKYLAHIVDESGLRPDPAKIEAIVKMPAPSDISCLRSFLGAVNFYGKFVSEMHQLRRPLDALLKKDAKFVWNNDCQKSFLKFKEVLQSDLLLTHYDPTLDIIVAADASQSGIGACIMHKFPNGALKAVAHASRSLTDAEKRYGQVEKEGLALVFAVTKFHRMLLGRKFTLQTDHQPLLRIFGSKKGIPIHTANRLQRWALTLLCYDFDIQYVSTTQFGNADVLSRLISGHSRPEEDFIIASIQLEDDIEVPLQEAVGLLPVTFDMVRSTTTKCSVLQQVVKHIENGWPTHIKDITNPDVRPFHTHQDALELVKGCVMLGNRLVIPETLRKRILKQLHRGHPGMERMKALARSHVYWPKIDDSISDYVKQCDKCATHSKTLPKVPLQSWPLAQSPWERIHIDFAGPVNGLHFLVVIDAFSKWPEISIVRSPTTAAVINFLDEVFARFGVPITIVSDNGTQFTSAQFAEFCKKNGIQHLRISPYHPQSNGQAERFVETLKTALLKINEGEKISESLQTFLQAYRTTPSRTLNGKTPSQLMIGRNMRTVLSLLQPRQPMIPIINQRQNDQFNRKHGVVPRNLQAGDAVYAKVYQSNSKWKWAPGVIIEVIGQVNFNVLLDEWHGRRKLIRSHANQIKHRFDVQQPTREPTEKSSLNIFVDEFGLQDNFQQNEVTTVAPPEPAPDQEVSIDATVDATDDDEAIPEIEVSLPESIQHAQPDEEASTSRPRRMIQMPSRLEPFLVFWK</sequence>
<keyword evidence="7" id="KW-0695">RNA-directed DNA polymerase</keyword>
<dbReference type="CDD" id="cd01647">
    <property type="entry name" value="RT_LTR"/>
    <property type="match status" value="1"/>
</dbReference>
<dbReference type="PANTHER" id="PTHR37984">
    <property type="entry name" value="PROTEIN CBG26694"/>
    <property type="match status" value="1"/>
</dbReference>